<dbReference type="InterPro" id="IPR011990">
    <property type="entry name" value="TPR-like_helical_dom_sf"/>
</dbReference>
<dbReference type="EMBL" id="CADEPI010000073">
    <property type="protein sequence ID" value="CAB3372463.1"/>
    <property type="molecule type" value="Genomic_DNA"/>
</dbReference>
<dbReference type="OrthoDB" id="2017782at2759"/>
<gene>
    <name evidence="2" type="ORF">CLODIP_2_CD12860</name>
</gene>
<dbReference type="GO" id="GO:0007288">
    <property type="term" value="P:sperm axoneme assembly"/>
    <property type="evidence" value="ECO:0007669"/>
    <property type="project" value="TreeGrafter"/>
</dbReference>
<feature type="compositionally biased region" description="Basic and acidic residues" evidence="1">
    <location>
        <begin position="70"/>
        <end position="80"/>
    </location>
</feature>
<evidence type="ECO:0008006" key="4">
    <source>
        <dbReference type="Google" id="ProtNLM"/>
    </source>
</evidence>
<dbReference type="InterPro" id="IPR019734">
    <property type="entry name" value="TPR_rpt"/>
</dbReference>
<evidence type="ECO:0000313" key="3">
    <source>
        <dbReference type="Proteomes" id="UP000494165"/>
    </source>
</evidence>
<proteinExistence type="predicted"/>
<dbReference type="AlphaFoldDB" id="A0A8S1CLK2"/>
<evidence type="ECO:0000313" key="2">
    <source>
        <dbReference type="EMBL" id="CAB3372463.1"/>
    </source>
</evidence>
<dbReference type="PANTHER" id="PTHR46540:SF1">
    <property type="entry name" value="TETRATRICOPEPTIDE REPEAT PROTEIN 12"/>
    <property type="match status" value="1"/>
</dbReference>
<dbReference type="PANTHER" id="PTHR46540">
    <property type="entry name" value="TETRATRICOPEPTIDE REPEAT PROTEIN 12"/>
    <property type="match status" value="1"/>
</dbReference>
<dbReference type="Proteomes" id="UP000494165">
    <property type="component" value="Unassembled WGS sequence"/>
</dbReference>
<comment type="caution">
    <text evidence="2">The sequence shown here is derived from an EMBL/GenBank/DDBJ whole genome shotgun (WGS) entry which is preliminary data.</text>
</comment>
<dbReference type="GO" id="GO:0005737">
    <property type="term" value="C:cytoplasm"/>
    <property type="evidence" value="ECO:0007669"/>
    <property type="project" value="TreeGrafter"/>
</dbReference>
<dbReference type="GO" id="GO:0005813">
    <property type="term" value="C:centrosome"/>
    <property type="evidence" value="ECO:0007669"/>
    <property type="project" value="TreeGrafter"/>
</dbReference>
<sequence length="240" mass="27016">MPPSQLQTNDEDFEEFLTKVDTVGDLVKKLKEASTADEVNSAAHKADAYLKKQQSERTKINSKNNSEGEASTKDVLDNRKESTLLHTMSPEEFMKTVTEDAKKRSAEKRDRKAASDVFKKEANVAFRSGDYVKALLLYNRAIDEVRDSCVLYTNRALTNLHLECYTKVLEDSKSALRINPASIKALVYKARAHRALGQLELAEACTLEAVNLHPHHKAFITHAVLKDLLSPDKMKINDQK</sequence>
<dbReference type="SMART" id="SM00028">
    <property type="entry name" value="TPR"/>
    <property type="match status" value="3"/>
</dbReference>
<dbReference type="Gene3D" id="1.25.40.10">
    <property type="entry name" value="Tetratricopeptide repeat domain"/>
    <property type="match status" value="1"/>
</dbReference>
<keyword evidence="3" id="KW-1185">Reference proteome</keyword>
<reference evidence="2 3" key="1">
    <citation type="submission" date="2020-04" db="EMBL/GenBank/DDBJ databases">
        <authorList>
            <person name="Alioto T."/>
            <person name="Alioto T."/>
            <person name="Gomez Garrido J."/>
        </authorList>
    </citation>
    <scope>NUCLEOTIDE SEQUENCE [LARGE SCALE GENOMIC DNA]</scope>
</reference>
<dbReference type="SUPFAM" id="SSF48452">
    <property type="entry name" value="TPR-like"/>
    <property type="match status" value="1"/>
</dbReference>
<evidence type="ECO:0000256" key="1">
    <source>
        <dbReference type="SAM" id="MobiDB-lite"/>
    </source>
</evidence>
<organism evidence="2 3">
    <name type="scientific">Cloeon dipterum</name>
    <dbReference type="NCBI Taxonomy" id="197152"/>
    <lineage>
        <taxon>Eukaryota</taxon>
        <taxon>Metazoa</taxon>
        <taxon>Ecdysozoa</taxon>
        <taxon>Arthropoda</taxon>
        <taxon>Hexapoda</taxon>
        <taxon>Insecta</taxon>
        <taxon>Pterygota</taxon>
        <taxon>Palaeoptera</taxon>
        <taxon>Ephemeroptera</taxon>
        <taxon>Pisciforma</taxon>
        <taxon>Baetidae</taxon>
        <taxon>Cloeon</taxon>
    </lineage>
</organism>
<feature type="compositionally biased region" description="Basic and acidic residues" evidence="1">
    <location>
        <begin position="44"/>
        <end position="59"/>
    </location>
</feature>
<dbReference type="InterPro" id="IPR043195">
    <property type="entry name" value="TTC12"/>
</dbReference>
<protein>
    <recommendedName>
        <fullName evidence="4">Tetratricopeptide repeat protein 12</fullName>
    </recommendedName>
</protein>
<feature type="region of interest" description="Disordered" evidence="1">
    <location>
        <begin position="33"/>
        <end position="80"/>
    </location>
</feature>
<name>A0A8S1CLK2_9INSE</name>
<accession>A0A8S1CLK2</accession>
<dbReference type="GO" id="GO:0070286">
    <property type="term" value="P:axonemal dynein complex assembly"/>
    <property type="evidence" value="ECO:0007669"/>
    <property type="project" value="TreeGrafter"/>
</dbReference>